<keyword evidence="3 5" id="KW-0378">Hydrolase</keyword>
<dbReference type="InterPro" id="IPR000639">
    <property type="entry name" value="Epox_hydrolase-like"/>
</dbReference>
<dbReference type="PANTHER" id="PTHR21661:SF35">
    <property type="entry name" value="EPOXIDE HYDROLASE"/>
    <property type="match status" value="1"/>
</dbReference>
<feature type="domain" description="Epoxide hydrolase N-terminal" evidence="4">
    <location>
        <begin position="7"/>
        <end position="112"/>
    </location>
</feature>
<dbReference type="InterPro" id="IPR029058">
    <property type="entry name" value="AB_hydrolase_fold"/>
</dbReference>
<comment type="similarity">
    <text evidence="1">Belongs to the peptidase S33 family.</text>
</comment>
<sequence>MLEQLQIEQFQVAVPDDVLADLRRRLAQTRWPDQVPGAGWDYGANLEYLQALCRYWETEYDWRATEEALNAWPQFVTTIDEQRIHFLHARSPEPNARPLILTHGWPSSVVEFLNVLGPLTDPVAHGGRAADAFHIVVPSLPGYGWSGPTTTSGWHTGRIAAAFLDLMHQLGYSRFAAHGGDWGSVICGEMGRQSPDRVLGLHLTFLVTAGLQPADGAPTDEELTLMAAQERYNATEQGYVALQATKPQSLAFGLNDSPAGLAAWIVEKLQTWTDHGGDLESALNKDQILGNITTYWVTGTVGSAARLYYEEAHAGRLGPAERVGVPTSVAVYPKELNRTSRRIAEHQYNIERWTNMPRGGHFPAAEQPDLFVAHIRESFRAT</sequence>
<dbReference type="InterPro" id="IPR010497">
    <property type="entry name" value="Epoxide_hydro_N"/>
</dbReference>
<evidence type="ECO:0000313" key="6">
    <source>
        <dbReference type="Proteomes" id="UP001501183"/>
    </source>
</evidence>
<organism evidence="5 6">
    <name type="scientific">Rhodococcus olei</name>
    <dbReference type="NCBI Taxonomy" id="2161675"/>
    <lineage>
        <taxon>Bacteria</taxon>
        <taxon>Bacillati</taxon>
        <taxon>Actinomycetota</taxon>
        <taxon>Actinomycetes</taxon>
        <taxon>Mycobacteriales</taxon>
        <taxon>Nocardiaceae</taxon>
        <taxon>Rhodococcus</taxon>
    </lineage>
</organism>
<dbReference type="Gene3D" id="3.40.50.1820">
    <property type="entry name" value="alpha/beta hydrolase"/>
    <property type="match status" value="1"/>
</dbReference>
<dbReference type="Proteomes" id="UP001501183">
    <property type="component" value="Unassembled WGS sequence"/>
</dbReference>
<dbReference type="InterPro" id="IPR016292">
    <property type="entry name" value="Epoxide_hydrolase"/>
</dbReference>
<dbReference type="GO" id="GO:0016787">
    <property type="term" value="F:hydrolase activity"/>
    <property type="evidence" value="ECO:0007669"/>
    <property type="project" value="UniProtKB-KW"/>
</dbReference>
<comment type="caution">
    <text evidence="5">The sequence shown here is derived from an EMBL/GenBank/DDBJ whole genome shotgun (WGS) entry which is preliminary data.</text>
</comment>
<dbReference type="PANTHER" id="PTHR21661">
    <property type="entry name" value="EPOXIDE HYDROLASE 1-RELATED"/>
    <property type="match status" value="1"/>
</dbReference>
<keyword evidence="6" id="KW-1185">Reference proteome</keyword>
<dbReference type="PRINTS" id="PR00412">
    <property type="entry name" value="EPOXHYDRLASE"/>
</dbReference>
<dbReference type="RefSeq" id="WP_345353487.1">
    <property type="nucleotide sequence ID" value="NZ_BAABFB010000092.1"/>
</dbReference>
<name>A0ABP8PQI7_9NOCA</name>
<evidence type="ECO:0000256" key="3">
    <source>
        <dbReference type="ARBA" id="ARBA00022801"/>
    </source>
</evidence>
<reference evidence="6" key="1">
    <citation type="journal article" date="2019" name="Int. J. Syst. Evol. Microbiol.">
        <title>The Global Catalogue of Microorganisms (GCM) 10K type strain sequencing project: providing services to taxonomists for standard genome sequencing and annotation.</title>
        <authorList>
            <consortium name="The Broad Institute Genomics Platform"/>
            <consortium name="The Broad Institute Genome Sequencing Center for Infectious Disease"/>
            <person name="Wu L."/>
            <person name="Ma J."/>
        </authorList>
    </citation>
    <scope>NUCLEOTIDE SEQUENCE [LARGE SCALE GENOMIC DNA]</scope>
    <source>
        <strain evidence="6">JCM 32206</strain>
    </source>
</reference>
<gene>
    <name evidence="5" type="ORF">GCM10023094_55920</name>
</gene>
<evidence type="ECO:0000256" key="2">
    <source>
        <dbReference type="ARBA" id="ARBA00022797"/>
    </source>
</evidence>
<accession>A0ABP8PQI7</accession>
<dbReference type="PIRSF" id="PIRSF001112">
    <property type="entry name" value="Epoxide_hydrolase"/>
    <property type="match status" value="1"/>
</dbReference>
<dbReference type="Pfam" id="PF06441">
    <property type="entry name" value="EHN"/>
    <property type="match status" value="1"/>
</dbReference>
<evidence type="ECO:0000259" key="4">
    <source>
        <dbReference type="Pfam" id="PF06441"/>
    </source>
</evidence>
<protein>
    <submittedName>
        <fullName evidence="5">Epoxide hydrolase</fullName>
    </submittedName>
</protein>
<evidence type="ECO:0000256" key="1">
    <source>
        <dbReference type="ARBA" id="ARBA00010088"/>
    </source>
</evidence>
<proteinExistence type="inferred from homology"/>
<dbReference type="EMBL" id="BAABFB010000092">
    <property type="protein sequence ID" value="GAA4491465.1"/>
    <property type="molecule type" value="Genomic_DNA"/>
</dbReference>
<keyword evidence="2" id="KW-0058">Aromatic hydrocarbons catabolism</keyword>
<dbReference type="SUPFAM" id="SSF53474">
    <property type="entry name" value="alpha/beta-Hydrolases"/>
    <property type="match status" value="1"/>
</dbReference>
<evidence type="ECO:0000313" key="5">
    <source>
        <dbReference type="EMBL" id="GAA4491465.1"/>
    </source>
</evidence>